<dbReference type="Pfam" id="PF05362">
    <property type="entry name" value="Lon_C"/>
    <property type="match status" value="1"/>
</dbReference>
<dbReference type="GO" id="GO:0004252">
    <property type="term" value="F:serine-type endopeptidase activity"/>
    <property type="evidence" value="ECO:0007669"/>
    <property type="project" value="InterPro"/>
</dbReference>
<feature type="compositionally biased region" description="Basic residues" evidence="1">
    <location>
        <begin position="206"/>
        <end position="215"/>
    </location>
</feature>
<comment type="caution">
    <text evidence="4">The sequence shown here is derived from an EMBL/GenBank/DDBJ whole genome shotgun (WGS) entry which is preliminary data.</text>
</comment>
<evidence type="ECO:0000313" key="5">
    <source>
        <dbReference type="Proteomes" id="UP000580250"/>
    </source>
</evidence>
<protein>
    <recommendedName>
        <fullName evidence="3">Lon proteolytic domain-containing protein</fullName>
    </recommendedName>
</protein>
<evidence type="ECO:0000259" key="3">
    <source>
        <dbReference type="Pfam" id="PF05362"/>
    </source>
</evidence>
<dbReference type="PRINTS" id="PR00830">
    <property type="entry name" value="ENDOLAPTASE"/>
</dbReference>
<dbReference type="GO" id="GO:0006508">
    <property type="term" value="P:proteolysis"/>
    <property type="evidence" value="ECO:0007669"/>
    <property type="project" value="InterPro"/>
</dbReference>
<evidence type="ECO:0000313" key="4">
    <source>
        <dbReference type="EMBL" id="CAD2163347.1"/>
    </source>
</evidence>
<dbReference type="InterPro" id="IPR027065">
    <property type="entry name" value="Lon_Prtase"/>
</dbReference>
<organism evidence="4 5">
    <name type="scientific">Meloidogyne enterolobii</name>
    <name type="common">Root-knot nematode worm</name>
    <name type="synonym">Meloidogyne mayaguensis</name>
    <dbReference type="NCBI Taxonomy" id="390850"/>
    <lineage>
        <taxon>Eukaryota</taxon>
        <taxon>Metazoa</taxon>
        <taxon>Ecdysozoa</taxon>
        <taxon>Nematoda</taxon>
        <taxon>Chromadorea</taxon>
        <taxon>Rhabditida</taxon>
        <taxon>Tylenchina</taxon>
        <taxon>Tylenchomorpha</taxon>
        <taxon>Tylenchoidea</taxon>
        <taxon>Meloidogynidae</taxon>
        <taxon>Meloidogyninae</taxon>
        <taxon>Meloidogyne</taxon>
    </lineage>
</organism>
<dbReference type="GO" id="GO:0005524">
    <property type="term" value="F:ATP binding"/>
    <property type="evidence" value="ECO:0007669"/>
    <property type="project" value="InterPro"/>
</dbReference>
<dbReference type="InterPro" id="IPR008269">
    <property type="entry name" value="Lon_proteolytic"/>
</dbReference>
<dbReference type="Proteomes" id="UP000580250">
    <property type="component" value="Unassembled WGS sequence"/>
</dbReference>
<dbReference type="GO" id="GO:0004176">
    <property type="term" value="F:ATP-dependent peptidase activity"/>
    <property type="evidence" value="ECO:0007669"/>
    <property type="project" value="InterPro"/>
</dbReference>
<dbReference type="PANTHER" id="PTHR10046">
    <property type="entry name" value="ATP DEPENDENT LON PROTEASE FAMILY MEMBER"/>
    <property type="match status" value="1"/>
</dbReference>
<feature type="compositionally biased region" description="Polar residues" evidence="1">
    <location>
        <begin position="522"/>
        <end position="540"/>
    </location>
</feature>
<name>A0A6V7URN2_MELEN</name>
<feature type="transmembrane region" description="Helical" evidence="2">
    <location>
        <begin position="64"/>
        <end position="89"/>
    </location>
</feature>
<keyword evidence="2" id="KW-1133">Transmembrane helix</keyword>
<dbReference type="AlphaFoldDB" id="A0A6V7URN2"/>
<dbReference type="EMBL" id="CAJEWN010000097">
    <property type="protein sequence ID" value="CAD2163347.1"/>
    <property type="molecule type" value="Genomic_DNA"/>
</dbReference>
<feature type="region of interest" description="Disordered" evidence="1">
    <location>
        <begin position="200"/>
        <end position="275"/>
    </location>
</feature>
<feature type="region of interest" description="Disordered" evidence="1">
    <location>
        <begin position="506"/>
        <end position="540"/>
    </location>
</feature>
<dbReference type="InterPro" id="IPR020568">
    <property type="entry name" value="Ribosomal_Su5_D2-typ_SF"/>
</dbReference>
<keyword evidence="2" id="KW-0812">Transmembrane</keyword>
<proteinExistence type="predicted"/>
<evidence type="ECO:0000256" key="1">
    <source>
        <dbReference type="SAM" id="MobiDB-lite"/>
    </source>
</evidence>
<evidence type="ECO:0000256" key="2">
    <source>
        <dbReference type="SAM" id="Phobius"/>
    </source>
</evidence>
<sequence length="568" mass="62874">MLPYKSQRFTLDSSHHRLVNPHIRNNASILPGYFAQRCLRRRITASWGWTYSHQTIESGPGGWLVFNIGAWNVLFCVVWFYLGISILIYCTTRWYLSCCLSATKHDEKDKSDTEVLHSITINGMCSGSEHTQASSKSEKAIPTALETKDKVILVPQIRQKLFTCREMSRRTVGVATDSKRKFKPMKTAVSVRGQLMRAATNTAVGHSKRGGKKPSLHADTARSTRSGTTSGSSNVSTPSSSSSSSSSSPASESYSISQLSYGHSKRSSRSGRSERNEIITLNVPLKAFSTRDNTLHCCCSNNDTKLHFDPPTQNPILSSLDPGIGAFQTFCWTHDDMGAMCRILTEVTPLDLKYNTTGNTDTMIDQSRETALTFVERHQTELGIIYPDPTKYKIVNQFLPSSLPKEGFSGGASIATAVVSYLKKKPVKKGVGVIGGICLNGELEYVGKLGTKMKVAKREGFTKLIIPKVMLDDYNRLYKEEKEGIEVVFVNNFLQAVDLLFEEDNKSTKEEGEEQGSKTKQDIFNNNNHCQLPNEPVNNNEATSEGILQAQADPICNVPAQNLPNNDV</sequence>
<feature type="domain" description="Lon proteolytic" evidence="3">
    <location>
        <begin position="322"/>
        <end position="498"/>
    </location>
</feature>
<accession>A0A6V7URN2</accession>
<keyword evidence="2" id="KW-0472">Membrane</keyword>
<gene>
    <name evidence="4" type="ORF">MENT_LOCUS15950</name>
</gene>
<feature type="compositionally biased region" description="Basic and acidic residues" evidence="1">
    <location>
        <begin position="506"/>
        <end position="521"/>
    </location>
</feature>
<dbReference type="InterPro" id="IPR014721">
    <property type="entry name" value="Ribsml_uS5_D2-typ_fold_subgr"/>
</dbReference>
<reference evidence="4 5" key="1">
    <citation type="submission" date="2020-08" db="EMBL/GenBank/DDBJ databases">
        <authorList>
            <person name="Koutsovoulos G."/>
            <person name="Danchin GJ E."/>
        </authorList>
    </citation>
    <scope>NUCLEOTIDE SEQUENCE [LARGE SCALE GENOMIC DNA]</scope>
</reference>
<dbReference type="GO" id="GO:0030163">
    <property type="term" value="P:protein catabolic process"/>
    <property type="evidence" value="ECO:0007669"/>
    <property type="project" value="InterPro"/>
</dbReference>
<feature type="compositionally biased region" description="Low complexity" evidence="1">
    <location>
        <begin position="223"/>
        <end position="257"/>
    </location>
</feature>
<dbReference type="SUPFAM" id="SSF54211">
    <property type="entry name" value="Ribosomal protein S5 domain 2-like"/>
    <property type="match status" value="1"/>
</dbReference>
<dbReference type="Gene3D" id="3.30.230.10">
    <property type="match status" value="1"/>
</dbReference>